<evidence type="ECO:0000313" key="3">
    <source>
        <dbReference type="EMBL" id="OIW35720.1"/>
    </source>
</evidence>
<reference evidence="3 4" key="1">
    <citation type="submission" date="2016-10" db="EMBL/GenBank/DDBJ databases">
        <title>Draft genome sequence of Coniochaeta ligniaria NRRL30616, a lignocellulolytic fungus for bioabatement of inhibitors in plant biomass hydrolysates.</title>
        <authorList>
            <consortium name="DOE Joint Genome Institute"/>
            <person name="Jimenez D.J."/>
            <person name="Hector R.E."/>
            <person name="Riley R."/>
            <person name="Sun H."/>
            <person name="Grigoriev I.V."/>
            <person name="Van Elsas J.D."/>
            <person name="Nichols N.N."/>
        </authorList>
    </citation>
    <scope>NUCLEOTIDE SEQUENCE [LARGE SCALE GENOMIC DNA]</scope>
    <source>
        <strain evidence="3 4">NRRL 30616</strain>
    </source>
</reference>
<dbReference type="SUPFAM" id="SSF63829">
    <property type="entry name" value="Calcium-dependent phosphotriesterase"/>
    <property type="match status" value="1"/>
</dbReference>
<evidence type="ECO:0000259" key="2">
    <source>
        <dbReference type="Pfam" id="PF08450"/>
    </source>
</evidence>
<dbReference type="STRING" id="1408157.A0A1J7JZX5"/>
<feature type="domain" description="SMP-30/Gluconolactonase/LRE-like region" evidence="2">
    <location>
        <begin position="15"/>
        <end position="266"/>
    </location>
</feature>
<accession>A0A1J7JZX5</accession>
<dbReference type="PANTHER" id="PTHR47572">
    <property type="entry name" value="LIPOPROTEIN-RELATED"/>
    <property type="match status" value="1"/>
</dbReference>
<dbReference type="GO" id="GO:0016787">
    <property type="term" value="F:hydrolase activity"/>
    <property type="evidence" value="ECO:0007669"/>
    <property type="project" value="UniProtKB-KW"/>
</dbReference>
<evidence type="ECO:0000313" key="4">
    <source>
        <dbReference type="Proteomes" id="UP000182658"/>
    </source>
</evidence>
<dbReference type="Gene3D" id="2.120.10.30">
    <property type="entry name" value="TolB, C-terminal domain"/>
    <property type="match status" value="1"/>
</dbReference>
<evidence type="ECO:0000256" key="1">
    <source>
        <dbReference type="ARBA" id="ARBA00022801"/>
    </source>
</evidence>
<dbReference type="InParanoid" id="A0A1J7JZX5"/>
<dbReference type="EMBL" id="KV875093">
    <property type="protein sequence ID" value="OIW35720.1"/>
    <property type="molecule type" value="Genomic_DNA"/>
</dbReference>
<dbReference type="PANTHER" id="PTHR47572:SF4">
    <property type="entry name" value="LACTONASE DRP35"/>
    <property type="match status" value="1"/>
</dbReference>
<dbReference type="Pfam" id="PF08450">
    <property type="entry name" value="SGL"/>
    <property type="match status" value="1"/>
</dbReference>
<gene>
    <name evidence="3" type="ORF">CONLIGDRAFT_666247</name>
</gene>
<dbReference type="InterPro" id="IPR013658">
    <property type="entry name" value="SGL"/>
</dbReference>
<dbReference type="Proteomes" id="UP000182658">
    <property type="component" value="Unassembled WGS sequence"/>
</dbReference>
<proteinExistence type="predicted"/>
<organism evidence="3 4">
    <name type="scientific">Coniochaeta ligniaria NRRL 30616</name>
    <dbReference type="NCBI Taxonomy" id="1408157"/>
    <lineage>
        <taxon>Eukaryota</taxon>
        <taxon>Fungi</taxon>
        <taxon>Dikarya</taxon>
        <taxon>Ascomycota</taxon>
        <taxon>Pezizomycotina</taxon>
        <taxon>Sordariomycetes</taxon>
        <taxon>Sordariomycetidae</taxon>
        <taxon>Coniochaetales</taxon>
        <taxon>Coniochaetaceae</taxon>
        <taxon>Coniochaeta</taxon>
    </lineage>
</organism>
<dbReference type="InterPro" id="IPR011042">
    <property type="entry name" value="6-blade_b-propeller_TolB-like"/>
</dbReference>
<keyword evidence="1" id="KW-0378">Hydrolase</keyword>
<name>A0A1J7JZX5_9PEZI</name>
<sequence>MTSLPHEPLTDGLYFGESPRYRDGQLYISDMTGRAIYTIDVSTGKKQVLVEVENQPNGMCFHPDGSLVYSSMFDAKLYKLKEGKSTLYADLSHVMTGYCGDMVIDRTGRVYVDDTGARVLHDESPRAGRLLVVDTDGTVKVSAEDIVFPNAVFISPDGRNLFVAETFGYGLLRYDVGADGQLTNRQNFWSPVSLPDLKVKKEDLAANMIGIDGGCMDAEGGMWLSLLAYEHFIRLDAEGNITDKIKVDGHSTACTLGGDDGKTLYLVINKVPPREKLFDAMVARRTTCNIATARVEVGRGNALP</sequence>
<dbReference type="AlphaFoldDB" id="A0A1J7JZX5"/>
<dbReference type="InterPro" id="IPR051262">
    <property type="entry name" value="SMP-30/CGR1_Lactonase"/>
</dbReference>
<protein>
    <submittedName>
        <fullName evidence="3">Calcium-dependent phosphotriesterase</fullName>
    </submittedName>
</protein>
<keyword evidence="4" id="KW-1185">Reference proteome</keyword>
<dbReference type="OrthoDB" id="423498at2759"/>